<feature type="domain" description="AB hydrolase-1" evidence="1">
    <location>
        <begin position="33"/>
        <end position="267"/>
    </location>
</feature>
<dbReference type="SUPFAM" id="SSF53474">
    <property type="entry name" value="alpha/beta-Hydrolases"/>
    <property type="match status" value="1"/>
</dbReference>
<dbReference type="Pfam" id="PF00561">
    <property type="entry name" value="Abhydrolase_1"/>
    <property type="match status" value="1"/>
</dbReference>
<dbReference type="InterPro" id="IPR000073">
    <property type="entry name" value="AB_hydrolase_1"/>
</dbReference>
<dbReference type="OrthoDB" id="7466at2157"/>
<organism evidence="2 3">
    <name type="scientific">Halopiger aswanensis</name>
    <dbReference type="NCBI Taxonomy" id="148449"/>
    <lineage>
        <taxon>Archaea</taxon>
        <taxon>Methanobacteriati</taxon>
        <taxon>Methanobacteriota</taxon>
        <taxon>Stenosarchaea group</taxon>
        <taxon>Halobacteria</taxon>
        <taxon>Halobacteriales</taxon>
        <taxon>Natrialbaceae</taxon>
        <taxon>Halopiger</taxon>
    </lineage>
</organism>
<evidence type="ECO:0000313" key="2">
    <source>
        <dbReference type="EMBL" id="RKD88093.1"/>
    </source>
</evidence>
<dbReference type="EMBL" id="RAPO01000006">
    <property type="protein sequence ID" value="RKD88093.1"/>
    <property type="molecule type" value="Genomic_DNA"/>
</dbReference>
<proteinExistence type="predicted"/>
<dbReference type="Proteomes" id="UP000283805">
    <property type="component" value="Unassembled WGS sequence"/>
</dbReference>
<dbReference type="Gene3D" id="3.40.50.1820">
    <property type="entry name" value="alpha/beta hydrolase"/>
    <property type="match status" value="1"/>
</dbReference>
<comment type="caution">
    <text evidence="2">The sequence shown here is derived from an EMBL/GenBank/DDBJ whole genome shotgun (WGS) entry which is preliminary data.</text>
</comment>
<evidence type="ECO:0000259" key="1">
    <source>
        <dbReference type="Pfam" id="PF00561"/>
    </source>
</evidence>
<sequence>MTIADTLDGWSEGDLEVDDASLHYYRSGGGGRPFVVAHGITADGRSRIPLVEPLADAGYDVVTYDARGHGRSGAPADGYEYADQAADLVTLVDALELEEPVLYGHSMGGTTVAVAAATRPDLPHAVVLEDPELLLGLDAGDSAADDVDADGENGFLETITERIRGQPAASREELLETDAGLRTLADAGRDRLATLLADAYLRVDPNAEGVLAADRVDVAEVFPAIEAPTLILKADAGPAARERHREAASHLADGRLVHVDGAGHCVLRDRHERAVDEIQSFLEER</sequence>
<keyword evidence="3" id="KW-1185">Reference proteome</keyword>
<dbReference type="PANTHER" id="PTHR43194:SF2">
    <property type="entry name" value="PEROXISOMAL MEMBRANE PROTEIN LPX1"/>
    <property type="match status" value="1"/>
</dbReference>
<reference evidence="2 3" key="1">
    <citation type="submission" date="2018-09" db="EMBL/GenBank/DDBJ databases">
        <title>Genomic Encyclopedia of Archaeal and Bacterial Type Strains, Phase II (KMG-II): from individual species to whole genera.</title>
        <authorList>
            <person name="Goeker M."/>
        </authorList>
    </citation>
    <scope>NUCLEOTIDE SEQUENCE [LARGE SCALE GENOMIC DNA]</scope>
    <source>
        <strain evidence="2 3">DSM 13151</strain>
    </source>
</reference>
<dbReference type="AlphaFoldDB" id="A0A3R7KIJ0"/>
<protein>
    <submittedName>
        <fullName evidence="2">Pimeloyl-ACP methyl ester carboxylesterase</fullName>
    </submittedName>
</protein>
<accession>A0A3R7KIJ0</accession>
<dbReference type="PANTHER" id="PTHR43194">
    <property type="entry name" value="HYDROLASE ALPHA/BETA FOLD FAMILY"/>
    <property type="match status" value="1"/>
</dbReference>
<dbReference type="InterPro" id="IPR029058">
    <property type="entry name" value="AB_hydrolase_fold"/>
</dbReference>
<evidence type="ECO:0000313" key="3">
    <source>
        <dbReference type="Proteomes" id="UP000283805"/>
    </source>
</evidence>
<name>A0A3R7KIJ0_9EURY</name>
<dbReference type="InterPro" id="IPR050228">
    <property type="entry name" value="Carboxylesterase_BioH"/>
</dbReference>
<gene>
    <name evidence="2" type="ORF">ATJ93_4409</name>
</gene>
<dbReference type="RefSeq" id="WP_120246716.1">
    <property type="nucleotide sequence ID" value="NZ_RAPO01000006.1"/>
</dbReference>